<dbReference type="STRING" id="1798002.A2478_03615"/>
<proteinExistence type="predicted"/>
<protein>
    <submittedName>
        <fullName evidence="1">Uncharacterized protein</fullName>
    </submittedName>
</protein>
<dbReference type="EMBL" id="MFGJ01000006">
    <property type="protein sequence ID" value="OGF32380.1"/>
    <property type="molecule type" value="Genomic_DNA"/>
</dbReference>
<sequence length="120" mass="13582">MSEKQPGYALLMSELEICLNSAGTAFNHAHLVRELTKIETCLRLLGLVEIPFERYIIILYRLRNFHTIFSGKFSVIGHSFAYTISQLSRDYQELIELQSDIGKDAENKIQPPAGANNDGH</sequence>
<evidence type="ECO:0000313" key="1">
    <source>
        <dbReference type="EMBL" id="OGF32380.1"/>
    </source>
</evidence>
<name>A0A1F5T0A1_9BACT</name>
<evidence type="ECO:0000313" key="2">
    <source>
        <dbReference type="Proteomes" id="UP000179001"/>
    </source>
</evidence>
<accession>A0A1F5T0A1</accession>
<gene>
    <name evidence="1" type="ORF">A2478_03615</name>
</gene>
<organism evidence="1 2">
    <name type="scientific">Candidatus Falkowbacteria bacterium RIFOXYC2_FULL_36_12</name>
    <dbReference type="NCBI Taxonomy" id="1798002"/>
    <lineage>
        <taxon>Bacteria</taxon>
        <taxon>Candidatus Falkowiibacteriota</taxon>
    </lineage>
</organism>
<dbReference type="Proteomes" id="UP000179001">
    <property type="component" value="Unassembled WGS sequence"/>
</dbReference>
<dbReference type="AlphaFoldDB" id="A0A1F5T0A1"/>
<comment type="caution">
    <text evidence="1">The sequence shown here is derived from an EMBL/GenBank/DDBJ whole genome shotgun (WGS) entry which is preliminary data.</text>
</comment>
<reference evidence="1 2" key="1">
    <citation type="journal article" date="2016" name="Nat. Commun.">
        <title>Thousands of microbial genomes shed light on interconnected biogeochemical processes in an aquifer system.</title>
        <authorList>
            <person name="Anantharaman K."/>
            <person name="Brown C.T."/>
            <person name="Hug L.A."/>
            <person name="Sharon I."/>
            <person name="Castelle C.J."/>
            <person name="Probst A.J."/>
            <person name="Thomas B.C."/>
            <person name="Singh A."/>
            <person name="Wilkins M.J."/>
            <person name="Karaoz U."/>
            <person name="Brodie E.L."/>
            <person name="Williams K.H."/>
            <person name="Hubbard S.S."/>
            <person name="Banfield J.F."/>
        </authorList>
    </citation>
    <scope>NUCLEOTIDE SEQUENCE [LARGE SCALE GENOMIC DNA]</scope>
</reference>